<protein>
    <recommendedName>
        <fullName evidence="3">F-box domain-containing protein</fullName>
    </recommendedName>
</protein>
<reference evidence="1" key="1">
    <citation type="submission" date="2023-03" db="EMBL/GenBank/DDBJ databases">
        <title>Massive genome expansion in bonnet fungi (Mycena s.s.) driven by repeated elements and novel gene families across ecological guilds.</title>
        <authorList>
            <consortium name="Lawrence Berkeley National Laboratory"/>
            <person name="Harder C.B."/>
            <person name="Miyauchi S."/>
            <person name="Viragh M."/>
            <person name="Kuo A."/>
            <person name="Thoen E."/>
            <person name="Andreopoulos B."/>
            <person name="Lu D."/>
            <person name="Skrede I."/>
            <person name="Drula E."/>
            <person name="Henrissat B."/>
            <person name="Morin E."/>
            <person name="Kohler A."/>
            <person name="Barry K."/>
            <person name="LaButti K."/>
            <person name="Morin E."/>
            <person name="Salamov A."/>
            <person name="Lipzen A."/>
            <person name="Mereny Z."/>
            <person name="Hegedus B."/>
            <person name="Baldrian P."/>
            <person name="Stursova M."/>
            <person name="Weitz H."/>
            <person name="Taylor A."/>
            <person name="Grigoriev I.V."/>
            <person name="Nagy L.G."/>
            <person name="Martin F."/>
            <person name="Kauserud H."/>
        </authorList>
    </citation>
    <scope>NUCLEOTIDE SEQUENCE</scope>
    <source>
        <strain evidence="1">9144</strain>
    </source>
</reference>
<dbReference type="EMBL" id="JARJCW010000078">
    <property type="protein sequence ID" value="KAJ7197363.1"/>
    <property type="molecule type" value="Genomic_DNA"/>
</dbReference>
<proteinExistence type="predicted"/>
<dbReference type="InterPro" id="IPR032675">
    <property type="entry name" value="LRR_dom_sf"/>
</dbReference>
<organism evidence="1 2">
    <name type="scientific">Mycena pura</name>
    <dbReference type="NCBI Taxonomy" id="153505"/>
    <lineage>
        <taxon>Eukaryota</taxon>
        <taxon>Fungi</taxon>
        <taxon>Dikarya</taxon>
        <taxon>Basidiomycota</taxon>
        <taxon>Agaricomycotina</taxon>
        <taxon>Agaricomycetes</taxon>
        <taxon>Agaricomycetidae</taxon>
        <taxon>Agaricales</taxon>
        <taxon>Marasmiineae</taxon>
        <taxon>Mycenaceae</taxon>
        <taxon>Mycena</taxon>
    </lineage>
</organism>
<evidence type="ECO:0008006" key="3">
    <source>
        <dbReference type="Google" id="ProtNLM"/>
    </source>
</evidence>
<dbReference type="SUPFAM" id="SSF52058">
    <property type="entry name" value="L domain-like"/>
    <property type="match status" value="1"/>
</dbReference>
<comment type="caution">
    <text evidence="1">The sequence shown here is derived from an EMBL/GenBank/DDBJ whole genome shotgun (WGS) entry which is preliminary data.</text>
</comment>
<evidence type="ECO:0000313" key="1">
    <source>
        <dbReference type="EMBL" id="KAJ7197363.1"/>
    </source>
</evidence>
<dbReference type="AlphaFoldDB" id="A0AAD6Y3H1"/>
<accession>A0AAD6Y3H1</accession>
<sequence length="379" mass="43323">MSPSLPPELWIYIHRLAVEDISPLRCYEDHDPINDADTDPLDDHHVRRFLKVAHSLASVCRLWNRLAQELLYENVWIKDTRLWTSLSVALQRPDTARHVRSLRLSATRGDHNVEALHHCPQVEVLIRPDAFDTELGLLCAAAGVQLPRLHSLKRLYWVHSYWSSTLFRNVLSVAPNLEHLFLTGSATLRPDITPIELPNLPHLKSLVLTELSDKHVFSILRTDLNHLTHLTINPGYFRRDAFPTLCALVSLAVVTLPGTMSRYYLPFTVYFSMICAHFPALRELRYDANFCIIFPAAGQTAPALTYIRLHLEESYGHSAEQHLTLFQMPAFTALKRVVLGGPGWSYLEHVHNDSEKQEAERLRARGCRVEGADLNFPLW</sequence>
<keyword evidence="2" id="KW-1185">Reference proteome</keyword>
<name>A0AAD6Y3H1_9AGAR</name>
<dbReference type="Gene3D" id="3.80.10.10">
    <property type="entry name" value="Ribonuclease Inhibitor"/>
    <property type="match status" value="1"/>
</dbReference>
<dbReference type="Proteomes" id="UP001219525">
    <property type="component" value="Unassembled WGS sequence"/>
</dbReference>
<evidence type="ECO:0000313" key="2">
    <source>
        <dbReference type="Proteomes" id="UP001219525"/>
    </source>
</evidence>
<gene>
    <name evidence="1" type="ORF">GGX14DRAFT_471130</name>
</gene>